<feature type="chain" id="PRO_5015362182" evidence="2">
    <location>
        <begin position="21"/>
        <end position="124"/>
    </location>
</feature>
<reference evidence="3 4" key="1">
    <citation type="submission" date="2018-02" db="EMBL/GenBank/DDBJ databases">
        <title>Genome sequence of the basidiomycete white-rot fungus Phlebia centrifuga.</title>
        <authorList>
            <person name="Granchi Z."/>
            <person name="Peng M."/>
            <person name="de Vries R.P."/>
            <person name="Hilden K."/>
            <person name="Makela M.R."/>
            <person name="Grigoriev I."/>
            <person name="Riley R."/>
        </authorList>
    </citation>
    <scope>NUCLEOTIDE SEQUENCE [LARGE SCALE GENOMIC DNA]</scope>
    <source>
        <strain evidence="3 4">FBCC195</strain>
    </source>
</reference>
<gene>
    <name evidence="3" type="ORF">PHLCEN_2v775</name>
</gene>
<comment type="caution">
    <text evidence="3">The sequence shown here is derived from an EMBL/GenBank/DDBJ whole genome shotgun (WGS) entry which is preliminary data.</text>
</comment>
<evidence type="ECO:0000313" key="3">
    <source>
        <dbReference type="EMBL" id="PSS37381.1"/>
    </source>
</evidence>
<dbReference type="EMBL" id="MLYV02000050">
    <property type="protein sequence ID" value="PSS37381.1"/>
    <property type="molecule type" value="Genomic_DNA"/>
</dbReference>
<evidence type="ECO:0000256" key="2">
    <source>
        <dbReference type="SAM" id="SignalP"/>
    </source>
</evidence>
<feature type="region of interest" description="Disordered" evidence="1">
    <location>
        <begin position="98"/>
        <end position="124"/>
    </location>
</feature>
<evidence type="ECO:0000313" key="4">
    <source>
        <dbReference type="Proteomes" id="UP000186601"/>
    </source>
</evidence>
<organism evidence="3 4">
    <name type="scientific">Hermanssonia centrifuga</name>
    <dbReference type="NCBI Taxonomy" id="98765"/>
    <lineage>
        <taxon>Eukaryota</taxon>
        <taxon>Fungi</taxon>
        <taxon>Dikarya</taxon>
        <taxon>Basidiomycota</taxon>
        <taxon>Agaricomycotina</taxon>
        <taxon>Agaricomycetes</taxon>
        <taxon>Polyporales</taxon>
        <taxon>Meruliaceae</taxon>
        <taxon>Hermanssonia</taxon>
    </lineage>
</organism>
<keyword evidence="2" id="KW-0732">Signal</keyword>
<feature type="signal peptide" evidence="2">
    <location>
        <begin position="1"/>
        <end position="20"/>
    </location>
</feature>
<proteinExistence type="predicted"/>
<name>A0A2R6S516_9APHY</name>
<keyword evidence="4" id="KW-1185">Reference proteome</keyword>
<protein>
    <submittedName>
        <fullName evidence="3">Uncharacterized protein</fullName>
    </submittedName>
</protein>
<feature type="compositionally biased region" description="Gly residues" evidence="1">
    <location>
        <begin position="110"/>
        <end position="124"/>
    </location>
</feature>
<accession>A0A2R6S516</accession>
<sequence>MFFWQPLVLRLFTTVTRILGVIKYICKHQAPLEADNRLYEEGCLTRLGNYLPAQQLPPPSLQTPSKTLPPTTLLLYCYVILQFIYLQSKVTNTYMTNAPSRPKIDTDDTGGWGNSGGWGTTNNN</sequence>
<evidence type="ECO:0000256" key="1">
    <source>
        <dbReference type="SAM" id="MobiDB-lite"/>
    </source>
</evidence>
<dbReference type="AlphaFoldDB" id="A0A2R6S516"/>
<dbReference type="Proteomes" id="UP000186601">
    <property type="component" value="Unassembled WGS sequence"/>
</dbReference>